<evidence type="ECO:0000256" key="1">
    <source>
        <dbReference type="SAM" id="MobiDB-lite"/>
    </source>
</evidence>
<feature type="region of interest" description="Disordered" evidence="1">
    <location>
        <begin position="90"/>
        <end position="112"/>
    </location>
</feature>
<reference evidence="2 3" key="1">
    <citation type="journal article" date="2015" name="Parasitol. Res.">
        <title>Viruses in close associations with free-living amoebae.</title>
        <authorList>
            <person name="Scheid P."/>
        </authorList>
    </citation>
    <scope>NUCLEOTIDE SEQUENCE [LARGE SCALE GENOMIC DNA]</scope>
    <source>
        <strain evidence="2">KlaHel</strain>
    </source>
</reference>
<protein>
    <submittedName>
        <fullName evidence="2">Uncharacterized protein</fullName>
    </submittedName>
</protein>
<sequence length="165" mass="18576">MLLGWRHRRIVHKDRFEDIDRDVARLINGGIGIGRQNGDLTLWRARPDRDIDGSAKEINARTDVGRDRREAHQWREGRLDGDLVEHRAHTAHKHHGARARSDGREVGDNGRVSDHDAPLGLCRCRSNVHDGARTPCSDTGQGLDRQRRQGALVLHENSTAIVITS</sequence>
<dbReference type="KEGG" id="vg:23463359"/>
<dbReference type="EMBL" id="KP136319">
    <property type="protein sequence ID" value="AJF98442.1"/>
    <property type="molecule type" value="Genomic_DNA"/>
</dbReference>
<organism evidence="2 3">
    <name type="scientific">Pandoravirus inopinatum</name>
    <dbReference type="NCBI Taxonomy" id="1605721"/>
    <lineage>
        <taxon>Viruses</taxon>
        <taxon>Pandoravirus</taxon>
    </lineage>
</organism>
<feature type="compositionally biased region" description="Basic and acidic residues" evidence="1">
    <location>
        <begin position="99"/>
        <end position="112"/>
    </location>
</feature>
<name>A0A0B5JF33_9VIRU</name>
<dbReference type="RefSeq" id="YP_009120677.1">
    <property type="nucleotide sequence ID" value="NC_026440.1"/>
</dbReference>
<dbReference type="GeneID" id="23463359"/>
<accession>A0A0B5JF33</accession>
<dbReference type="Proteomes" id="UP000202511">
    <property type="component" value="Segment"/>
</dbReference>
<evidence type="ECO:0000313" key="3">
    <source>
        <dbReference type="Proteomes" id="UP000202511"/>
    </source>
</evidence>
<evidence type="ECO:0000313" key="2">
    <source>
        <dbReference type="EMBL" id="AJF98442.1"/>
    </source>
</evidence>
<proteinExistence type="predicted"/>